<dbReference type="SUPFAM" id="SSF52540">
    <property type="entry name" value="P-loop containing nucleoside triphosphate hydrolases"/>
    <property type="match status" value="1"/>
</dbReference>
<dbReference type="RefSeq" id="XP_011323062.1">
    <property type="nucleotide sequence ID" value="XM_011324760.1"/>
</dbReference>
<accession>I1SAY5</accession>
<dbReference type="PROSITE" id="PS50297">
    <property type="entry name" value="ANK_REP_REGION"/>
    <property type="match status" value="2"/>
</dbReference>
<dbReference type="Gene3D" id="1.25.40.20">
    <property type="entry name" value="Ankyrin repeat-containing domain"/>
    <property type="match status" value="1"/>
</dbReference>
<dbReference type="InterPro" id="IPR002110">
    <property type="entry name" value="Ankyrin_rpt"/>
</dbReference>
<dbReference type="EnsemblFungi" id="CEF79769">
    <property type="protein sequence ID" value="CEF79769"/>
    <property type="gene ID" value="FGRRES_14016"/>
</dbReference>
<dbReference type="HOGENOM" id="CLU_466153_0_0_1"/>
<dbReference type="InterPro" id="IPR036770">
    <property type="entry name" value="Ankyrin_rpt-contain_sf"/>
</dbReference>
<keyword evidence="2" id="KW-0040">ANK repeat</keyword>
<feature type="repeat" description="ANK" evidence="2">
    <location>
        <begin position="528"/>
        <end position="561"/>
    </location>
</feature>
<name>I1SAY5_GIBZE</name>
<dbReference type="Pfam" id="PF12796">
    <property type="entry name" value="Ank_2"/>
    <property type="match status" value="1"/>
</dbReference>
<feature type="repeat" description="ANK" evidence="2">
    <location>
        <begin position="562"/>
        <end position="594"/>
    </location>
</feature>
<dbReference type="PANTHER" id="PTHR10039:SF16">
    <property type="entry name" value="GPI INOSITOL-DEACYLASE"/>
    <property type="match status" value="1"/>
</dbReference>
<protein>
    <recommendedName>
        <fullName evidence="3">Nephrocystin 3-like N-terminal domain-containing protein</fullName>
    </recommendedName>
</protein>
<dbReference type="OrthoDB" id="2378324at2759"/>
<feature type="domain" description="Nephrocystin 3-like N-terminal" evidence="3">
    <location>
        <begin position="33"/>
        <end position="195"/>
    </location>
</feature>
<dbReference type="SUPFAM" id="SSF48403">
    <property type="entry name" value="Ankyrin repeat"/>
    <property type="match status" value="1"/>
</dbReference>
<evidence type="ECO:0000256" key="1">
    <source>
        <dbReference type="ARBA" id="ARBA00022737"/>
    </source>
</evidence>
<evidence type="ECO:0000259" key="3">
    <source>
        <dbReference type="Pfam" id="PF24883"/>
    </source>
</evidence>
<reference evidence="4" key="1">
    <citation type="journal article" date="2007" name="Science">
        <title>The Fusarium graminearum genome reveals a link between localized polymorphism and pathogen specialization.</title>
        <authorList>
            <person name="Cuomo C.A."/>
            <person name="Gueldener U."/>
            <person name="Xu J.-R."/>
            <person name="Trail F."/>
            <person name="Turgeon B.G."/>
            <person name="Di Pietro A."/>
            <person name="Walton J.D."/>
            <person name="Ma L.-J."/>
            <person name="Baker S.E."/>
            <person name="Rep M."/>
            <person name="Adam G."/>
            <person name="Antoniw J."/>
            <person name="Baldwin T."/>
            <person name="Calvo S.E."/>
            <person name="Chang Y.-L."/>
            <person name="DeCaprio D."/>
            <person name="Gale L.R."/>
            <person name="Gnerre S."/>
            <person name="Goswami R.S."/>
            <person name="Hammond-Kosack K."/>
            <person name="Harris L.J."/>
            <person name="Hilburn K."/>
            <person name="Kennell J.C."/>
            <person name="Kroken S."/>
            <person name="Magnuson J.K."/>
            <person name="Mannhaupt G."/>
            <person name="Mauceli E.W."/>
            <person name="Mewes H.-W."/>
            <person name="Mitterbauer R."/>
            <person name="Muehlbauer G."/>
            <person name="Muensterkoetter M."/>
            <person name="Nelson D."/>
            <person name="O'Donnell K."/>
            <person name="Ouellet T."/>
            <person name="Qi W."/>
            <person name="Quesneville H."/>
            <person name="Roncero M.I.G."/>
            <person name="Seong K.-Y."/>
            <person name="Tetko I.V."/>
            <person name="Urban M."/>
            <person name="Waalwijk C."/>
            <person name="Ward T.J."/>
            <person name="Yao J."/>
            <person name="Birren B.W."/>
            <person name="Kistler H.C."/>
        </authorList>
    </citation>
    <scope>NUCLEOTIDE SEQUENCE [LARGE SCALE GENOMIC DNA]</scope>
    <source>
        <strain evidence="4">PH-1 / ATCC MYA-4620 / FGSC 9075 / NRRL 31084</strain>
    </source>
</reference>
<gene>
    <name evidence="4" type="primary">FG11563.1</name>
</gene>
<dbReference type="PANTHER" id="PTHR10039">
    <property type="entry name" value="AMELOGENIN"/>
    <property type="match status" value="1"/>
</dbReference>
<reference evidence="4" key="2">
    <citation type="journal article" date="2010" name="Nature">
        <title>Comparative genomics reveals mobile pathogenicity chromosomes in Fusarium.</title>
        <authorList>
            <person name="Ma L.J."/>
            <person name="van der Does H.C."/>
            <person name="Borkovich K.A."/>
            <person name="Coleman J.J."/>
            <person name="Daboussi M.J."/>
            <person name="Di Pietro A."/>
            <person name="Dufresne M."/>
            <person name="Freitag M."/>
            <person name="Grabherr M."/>
            <person name="Henrissat B."/>
            <person name="Houterman P.M."/>
            <person name="Kang S."/>
            <person name="Shim W.B."/>
            <person name="Woloshuk C."/>
            <person name="Xie X."/>
            <person name="Xu J.R."/>
            <person name="Antoniw J."/>
            <person name="Baker S.E."/>
            <person name="Bluhm B.H."/>
            <person name="Breakspear A."/>
            <person name="Brown D.W."/>
            <person name="Butchko R.A."/>
            <person name="Chapman S."/>
            <person name="Coulson R."/>
            <person name="Coutinho P.M."/>
            <person name="Danchin E.G."/>
            <person name="Diener A."/>
            <person name="Gale L.R."/>
            <person name="Gardiner D.M."/>
            <person name="Goff S."/>
            <person name="Hammond-Kosack K.E."/>
            <person name="Hilburn K."/>
            <person name="Hua-Van A."/>
            <person name="Jonkers W."/>
            <person name="Kazan K."/>
            <person name="Kodira C.D."/>
            <person name="Koehrsen M."/>
            <person name="Kumar L."/>
            <person name="Lee Y.H."/>
            <person name="Li L."/>
            <person name="Manners J.M."/>
            <person name="Miranda-Saavedra D."/>
            <person name="Mukherjee M."/>
            <person name="Park G."/>
            <person name="Park J."/>
            <person name="Park S.Y."/>
            <person name="Proctor R.H."/>
            <person name="Regev A."/>
            <person name="Ruiz-Roldan M.C."/>
            <person name="Sain D."/>
            <person name="Sakthikumar S."/>
            <person name="Sykes S."/>
            <person name="Schwartz D.C."/>
            <person name="Turgeon B.G."/>
            <person name="Wapinski I."/>
            <person name="Yoder O."/>
            <person name="Young S."/>
            <person name="Zeng Q."/>
            <person name="Zhou S."/>
            <person name="Galagan J."/>
            <person name="Cuomo C.A."/>
            <person name="Kistler H.C."/>
            <person name="Rep M."/>
        </authorList>
    </citation>
    <scope>GENOME REANNOTATION</scope>
    <source>
        <strain evidence="4">PH-1 / ATCC MYA-4620 / FGSC 9075 / NRRL 31084</strain>
    </source>
</reference>
<dbReference type="AlphaFoldDB" id="I1SAY5"/>
<dbReference type="EMBL" id="HG970333">
    <property type="status" value="NOT_ANNOTATED_CDS"/>
    <property type="molecule type" value="Genomic_DNA"/>
</dbReference>
<dbReference type="InterPro" id="IPR056884">
    <property type="entry name" value="NPHP3-like_N"/>
</dbReference>
<accession>A0A098DLF6</accession>
<dbReference type="KEGG" id="fgr:FGSG_14016"/>
<evidence type="ECO:0000313" key="4">
    <source>
        <dbReference type="EnsemblFungi" id="CEF79769"/>
    </source>
</evidence>
<sequence length="628" mass="70340">MSMSDRDQLLRRLCPGDRSESWHQHYERVRIPGSCQWFLDDPKAKEWFENEIPSLLWLHGPSATGKTFLCCSSRLFEYIKEGKDNAAVFVELTHNHKQYNKVDFNHALTSVLRQLVSQLPSTSGVWEELIALEDIPYPDDDEFDQLLHLVASEFDKVFIVFDNANSVTEAALRDLILSLNPSDSGSNFRVIFASRNACPSGFSASHQVLEIRYRANDEDVKVYTIQALTTVSHRDFSTAHDKLLQNMVQVSDGLFLPIPSWSAGTPMLELLASLDQLVTSSRETPSSDRIDVFCEEAVRQITTSQWKDMAFCILYHIIKASEAGYTFTMPMALEALDVWQISHDEKDFSTSEVLLGCHGVIYYDEDDESIRITSPLLSEYLKRVVFDVDYDKRSISGFMRYLSSDSFAQGAAKSSAPLRERLQKHRYLWFAARMLGPSLQTTIPDTLVDDFIRLSSRNGSIESYLQAAEAWPFESQASYDELEEDQERWGVFTPGYGPLHLAAHLVAPKFLIDALVARGEDLEARDSDGRTALHLAAEIDMENSTLQALIEAGSNVLAEDSLGNTPLSNAVVDGSVESVKALLAHGADASALDEETLEQCGQEKADIAAYLRELGIDVPVEADSNMEE</sequence>
<dbReference type="PROSITE" id="PS50088">
    <property type="entry name" value="ANK_REPEAT"/>
    <property type="match status" value="3"/>
</dbReference>
<feature type="repeat" description="ANK" evidence="2">
    <location>
        <begin position="494"/>
        <end position="527"/>
    </location>
</feature>
<organism evidence="4">
    <name type="scientific">Gibberella zeae (strain ATCC MYA-4620 / CBS 123657 / FGSC 9075 / NRRL 31084 / PH-1)</name>
    <name type="common">Wheat head blight fungus</name>
    <name type="synonym">Fusarium graminearum</name>
    <dbReference type="NCBI Taxonomy" id="229533"/>
    <lineage>
        <taxon>Eukaryota</taxon>
        <taxon>Fungi</taxon>
        <taxon>Dikarya</taxon>
        <taxon>Ascomycota</taxon>
        <taxon>Pezizomycotina</taxon>
        <taxon>Sordariomycetes</taxon>
        <taxon>Hypocreomycetidae</taxon>
        <taxon>Hypocreales</taxon>
        <taxon>Nectriaceae</taxon>
        <taxon>Fusarium</taxon>
    </lineage>
</organism>
<dbReference type="InterPro" id="IPR027417">
    <property type="entry name" value="P-loop_NTPase"/>
</dbReference>
<keyword evidence="1" id="KW-0677">Repeat</keyword>
<dbReference type="SMART" id="SM00248">
    <property type="entry name" value="ANK"/>
    <property type="match status" value="3"/>
</dbReference>
<dbReference type="Pfam" id="PF24883">
    <property type="entry name" value="NPHP3_N"/>
    <property type="match status" value="1"/>
</dbReference>
<reference evidence="4" key="3">
    <citation type="submission" date="2017-01" db="UniProtKB">
        <authorList>
            <consortium name="EnsemblFungi"/>
        </authorList>
    </citation>
    <scope>IDENTIFICATION</scope>
    <source>
        <strain evidence="4">PH-1 / ATCC MYA-4620 / FGSC 9075 / NRRL 31084</strain>
    </source>
</reference>
<proteinExistence type="predicted"/>
<evidence type="ECO:0000256" key="2">
    <source>
        <dbReference type="PROSITE-ProRule" id="PRU00023"/>
    </source>
</evidence>
<dbReference type="Gene3D" id="3.40.50.300">
    <property type="entry name" value="P-loop containing nucleotide triphosphate hydrolases"/>
    <property type="match status" value="1"/>
</dbReference>